<feature type="transmembrane region" description="Helical" evidence="1">
    <location>
        <begin position="76"/>
        <end position="94"/>
    </location>
</feature>
<sequence>MEMRCYRRLLDISYKEHITNQEVRGRIKNAIGPPVDLLSIVRQRKLKLKCCFEKDRRVASIKLLVVDQRNQDIKHYISYAGLVLVVIGSIYFVFCICCKKPQLNAR</sequence>
<name>A0AAV4JER8_9GAST</name>
<organism evidence="2 3">
    <name type="scientific">Elysia marginata</name>
    <dbReference type="NCBI Taxonomy" id="1093978"/>
    <lineage>
        <taxon>Eukaryota</taxon>
        <taxon>Metazoa</taxon>
        <taxon>Spiralia</taxon>
        <taxon>Lophotrochozoa</taxon>
        <taxon>Mollusca</taxon>
        <taxon>Gastropoda</taxon>
        <taxon>Heterobranchia</taxon>
        <taxon>Euthyneura</taxon>
        <taxon>Panpulmonata</taxon>
        <taxon>Sacoglossa</taxon>
        <taxon>Placobranchoidea</taxon>
        <taxon>Plakobranchidae</taxon>
        <taxon>Elysia</taxon>
    </lineage>
</organism>
<dbReference type="AlphaFoldDB" id="A0AAV4JER8"/>
<keyword evidence="3" id="KW-1185">Reference proteome</keyword>
<comment type="caution">
    <text evidence="2">The sequence shown here is derived from an EMBL/GenBank/DDBJ whole genome shotgun (WGS) entry which is preliminary data.</text>
</comment>
<dbReference type="Proteomes" id="UP000762676">
    <property type="component" value="Unassembled WGS sequence"/>
</dbReference>
<keyword evidence="1" id="KW-0472">Membrane</keyword>
<protein>
    <submittedName>
        <fullName evidence="2">Uncharacterized protein</fullName>
    </submittedName>
</protein>
<evidence type="ECO:0000256" key="1">
    <source>
        <dbReference type="SAM" id="Phobius"/>
    </source>
</evidence>
<evidence type="ECO:0000313" key="2">
    <source>
        <dbReference type="EMBL" id="GFS19056.1"/>
    </source>
</evidence>
<accession>A0AAV4JER8</accession>
<dbReference type="EMBL" id="BMAT01006749">
    <property type="protein sequence ID" value="GFS19056.1"/>
    <property type="molecule type" value="Genomic_DNA"/>
</dbReference>
<evidence type="ECO:0000313" key="3">
    <source>
        <dbReference type="Proteomes" id="UP000762676"/>
    </source>
</evidence>
<gene>
    <name evidence="2" type="ORF">ElyMa_003279100</name>
</gene>
<keyword evidence="1" id="KW-1133">Transmembrane helix</keyword>
<reference evidence="2 3" key="1">
    <citation type="journal article" date="2021" name="Elife">
        <title>Chloroplast acquisition without the gene transfer in kleptoplastic sea slugs, Plakobranchus ocellatus.</title>
        <authorList>
            <person name="Maeda T."/>
            <person name="Takahashi S."/>
            <person name="Yoshida T."/>
            <person name="Shimamura S."/>
            <person name="Takaki Y."/>
            <person name="Nagai Y."/>
            <person name="Toyoda A."/>
            <person name="Suzuki Y."/>
            <person name="Arimoto A."/>
            <person name="Ishii H."/>
            <person name="Satoh N."/>
            <person name="Nishiyama T."/>
            <person name="Hasebe M."/>
            <person name="Maruyama T."/>
            <person name="Minagawa J."/>
            <person name="Obokata J."/>
            <person name="Shigenobu S."/>
        </authorList>
    </citation>
    <scope>NUCLEOTIDE SEQUENCE [LARGE SCALE GENOMIC DNA]</scope>
</reference>
<keyword evidence="1" id="KW-0812">Transmembrane</keyword>
<proteinExistence type="predicted"/>